<feature type="region of interest" description="Disordered" evidence="1">
    <location>
        <begin position="1"/>
        <end position="52"/>
    </location>
</feature>
<sequence>MATQDALHTLSQSSSAGKRKSPSDNIDLNPKKRRAADPRAGTCAETQRQNSTSISSPYNQVYIPVLSKISPKFNVRTMSVMPSTNISKHVDTALNHLGRFSTWNQKVLPGVVLLCAKSAASGKLITISELIRRRIGESDQKWFQYNVLSETVMEAARPVEQPSVVEDTFVATDPEGEECADDGYFETKQPTIHEQAVQPAKVMHKPYMTTLLSRVPLDELKTEQNVSLQTNEQHIEHQRKKNMGLAG</sequence>
<dbReference type="GO" id="GO:0003676">
    <property type="term" value="F:nucleic acid binding"/>
    <property type="evidence" value="ECO:0007669"/>
    <property type="project" value="InterPro"/>
</dbReference>
<proteinExistence type="predicted"/>
<reference evidence="3" key="2">
    <citation type="submission" date="2023-05" db="EMBL/GenBank/DDBJ databases">
        <authorList>
            <consortium name="Lawrence Berkeley National Laboratory"/>
            <person name="Steindorff A."/>
            <person name="Hensen N."/>
            <person name="Bonometti L."/>
            <person name="Westerberg I."/>
            <person name="Brannstrom I.O."/>
            <person name="Guillou S."/>
            <person name="Cros-Aarteil S."/>
            <person name="Calhoun S."/>
            <person name="Haridas S."/>
            <person name="Kuo A."/>
            <person name="Mondo S."/>
            <person name="Pangilinan J."/>
            <person name="Riley R."/>
            <person name="Labutti K."/>
            <person name="Andreopoulos B."/>
            <person name="Lipzen A."/>
            <person name="Chen C."/>
            <person name="Yanf M."/>
            <person name="Daum C."/>
            <person name="Ng V."/>
            <person name="Clum A."/>
            <person name="Ohm R."/>
            <person name="Martin F."/>
            <person name="Silar P."/>
            <person name="Natvig D."/>
            <person name="Lalanne C."/>
            <person name="Gautier V."/>
            <person name="Ament-Velasquez S.L."/>
            <person name="Kruys A."/>
            <person name="Hutchinson M.I."/>
            <person name="Powell A.J."/>
            <person name="Barry K."/>
            <person name="Miller A.N."/>
            <person name="Grigoriev I.V."/>
            <person name="Debuchy R."/>
            <person name="Gladieux P."/>
            <person name="Thoren M.H."/>
            <person name="Johannesson H."/>
        </authorList>
    </citation>
    <scope>NUCLEOTIDE SEQUENCE</scope>
    <source>
        <strain evidence="3">CBS 123565</strain>
    </source>
</reference>
<dbReference type="Pfam" id="PF01918">
    <property type="entry name" value="Alba"/>
    <property type="match status" value="1"/>
</dbReference>
<dbReference type="Proteomes" id="UP001304895">
    <property type="component" value="Unassembled WGS sequence"/>
</dbReference>
<organism evidence="3 4">
    <name type="scientific">Trichocladium antarcticum</name>
    <dbReference type="NCBI Taxonomy" id="1450529"/>
    <lineage>
        <taxon>Eukaryota</taxon>
        <taxon>Fungi</taxon>
        <taxon>Dikarya</taxon>
        <taxon>Ascomycota</taxon>
        <taxon>Pezizomycotina</taxon>
        <taxon>Sordariomycetes</taxon>
        <taxon>Sordariomycetidae</taxon>
        <taxon>Sordariales</taxon>
        <taxon>Chaetomiaceae</taxon>
        <taxon>Trichocladium</taxon>
    </lineage>
</organism>
<evidence type="ECO:0000256" key="1">
    <source>
        <dbReference type="SAM" id="MobiDB-lite"/>
    </source>
</evidence>
<keyword evidence="4" id="KW-1185">Reference proteome</keyword>
<comment type="caution">
    <text evidence="3">The sequence shown here is derived from an EMBL/GenBank/DDBJ whole genome shotgun (WGS) entry which is preliminary data.</text>
</comment>
<feature type="domain" description="DNA/RNA-binding protein Alba-like" evidence="2">
    <location>
        <begin position="77"/>
        <end position="151"/>
    </location>
</feature>
<dbReference type="AlphaFoldDB" id="A0AAN6ULB7"/>
<evidence type="ECO:0000313" key="3">
    <source>
        <dbReference type="EMBL" id="KAK4133816.1"/>
    </source>
</evidence>
<gene>
    <name evidence="3" type="ORF">BT67DRAFT_381952</name>
</gene>
<protein>
    <recommendedName>
        <fullName evidence="2">DNA/RNA-binding protein Alba-like domain-containing protein</fullName>
    </recommendedName>
</protein>
<reference evidence="3" key="1">
    <citation type="journal article" date="2023" name="Mol. Phylogenet. Evol.">
        <title>Genome-scale phylogeny and comparative genomics of the fungal order Sordariales.</title>
        <authorList>
            <person name="Hensen N."/>
            <person name="Bonometti L."/>
            <person name="Westerberg I."/>
            <person name="Brannstrom I.O."/>
            <person name="Guillou S."/>
            <person name="Cros-Aarteil S."/>
            <person name="Calhoun S."/>
            <person name="Haridas S."/>
            <person name="Kuo A."/>
            <person name="Mondo S."/>
            <person name="Pangilinan J."/>
            <person name="Riley R."/>
            <person name="LaButti K."/>
            <person name="Andreopoulos B."/>
            <person name="Lipzen A."/>
            <person name="Chen C."/>
            <person name="Yan M."/>
            <person name="Daum C."/>
            <person name="Ng V."/>
            <person name="Clum A."/>
            <person name="Steindorff A."/>
            <person name="Ohm R.A."/>
            <person name="Martin F."/>
            <person name="Silar P."/>
            <person name="Natvig D.O."/>
            <person name="Lalanne C."/>
            <person name="Gautier V."/>
            <person name="Ament-Velasquez S.L."/>
            <person name="Kruys A."/>
            <person name="Hutchinson M.I."/>
            <person name="Powell A.J."/>
            <person name="Barry K."/>
            <person name="Miller A.N."/>
            <person name="Grigoriev I.V."/>
            <person name="Debuchy R."/>
            <person name="Gladieux P."/>
            <person name="Hiltunen Thoren M."/>
            <person name="Johannesson H."/>
        </authorList>
    </citation>
    <scope>NUCLEOTIDE SEQUENCE</scope>
    <source>
        <strain evidence="3">CBS 123565</strain>
    </source>
</reference>
<evidence type="ECO:0000313" key="4">
    <source>
        <dbReference type="Proteomes" id="UP001304895"/>
    </source>
</evidence>
<dbReference type="EMBL" id="MU853411">
    <property type="protein sequence ID" value="KAK4133816.1"/>
    <property type="molecule type" value="Genomic_DNA"/>
</dbReference>
<accession>A0AAN6ULB7</accession>
<evidence type="ECO:0000259" key="2">
    <source>
        <dbReference type="Pfam" id="PF01918"/>
    </source>
</evidence>
<dbReference type="InterPro" id="IPR002775">
    <property type="entry name" value="DNA/RNA-bd_Alba-like"/>
</dbReference>
<name>A0AAN6ULB7_9PEZI</name>